<evidence type="ECO:0000313" key="7">
    <source>
        <dbReference type="EMBL" id="ABV32906.1"/>
    </source>
</evidence>
<evidence type="ECO:0000256" key="4">
    <source>
        <dbReference type="ARBA" id="ARBA00022989"/>
    </source>
</evidence>
<feature type="transmembrane region" description="Helical" evidence="6">
    <location>
        <begin position="56"/>
        <end position="76"/>
    </location>
</feature>
<dbReference type="CDD" id="cd06580">
    <property type="entry name" value="TM_PBP1_transp_TpRbsC_like"/>
    <property type="match status" value="1"/>
</dbReference>
<accession>A8F422</accession>
<dbReference type="PANTHER" id="PTHR47089">
    <property type="entry name" value="ABC TRANSPORTER, PERMEASE PROTEIN"/>
    <property type="match status" value="1"/>
</dbReference>
<organism evidence="7 8">
    <name type="scientific">Pseudothermotoga lettingae (strain ATCC BAA-301 / DSM 14385 / NBRC 107922 / TMO)</name>
    <name type="common">Thermotoga lettingae</name>
    <dbReference type="NCBI Taxonomy" id="416591"/>
    <lineage>
        <taxon>Bacteria</taxon>
        <taxon>Thermotogati</taxon>
        <taxon>Thermotogota</taxon>
        <taxon>Thermotogae</taxon>
        <taxon>Thermotogales</taxon>
        <taxon>Thermotogaceae</taxon>
        <taxon>Pseudothermotoga</taxon>
    </lineage>
</organism>
<dbReference type="InterPro" id="IPR001851">
    <property type="entry name" value="ABC_transp_permease"/>
</dbReference>
<keyword evidence="4 6" id="KW-1133">Transmembrane helix</keyword>
<evidence type="ECO:0000313" key="8">
    <source>
        <dbReference type="Proteomes" id="UP000002016"/>
    </source>
</evidence>
<keyword evidence="5 6" id="KW-0472">Membrane</keyword>
<dbReference type="Proteomes" id="UP000002016">
    <property type="component" value="Chromosome"/>
</dbReference>
<sequence length="289" mass="31433" precursor="true">MLSNSIPLIMTAIAAVVSFSSGLFNLGLEGQVYFGAFFGTLTALFLPDIPSFFAKMIVLLAAFFAGMMLSGVSVFLKIKLNIDELISSFLLSQATVHIIDYFLNGPMRDPSAGLAASKYIDLSFSKILPPSQLHSGIFISAFFCFALYMLMNYSWFGLETRIAKNRRFAEYIGVDVKGVWVLTMLISGGIAGLSGMVDVLGVHSRVVKGFSAGYGFNGIAVALIARNNPILVIPAAIFFSYLEAGSQVASFMSDITPEMSRIIQGAIFYLVTAEAILDFIAKRKVKKIW</sequence>
<keyword evidence="3 6" id="KW-0812">Transmembrane</keyword>
<feature type="transmembrane region" description="Helical" evidence="6">
    <location>
        <begin position="178"/>
        <end position="202"/>
    </location>
</feature>
<evidence type="ECO:0000256" key="5">
    <source>
        <dbReference type="ARBA" id="ARBA00023136"/>
    </source>
</evidence>
<gene>
    <name evidence="7" type="ordered locus">Tlet_0338</name>
</gene>
<dbReference type="RefSeq" id="WP_012002387.1">
    <property type="nucleotide sequence ID" value="NC_009828.1"/>
</dbReference>
<evidence type="ECO:0000256" key="2">
    <source>
        <dbReference type="ARBA" id="ARBA00022475"/>
    </source>
</evidence>
<feature type="transmembrane region" description="Helical" evidence="6">
    <location>
        <begin position="6"/>
        <end position="25"/>
    </location>
</feature>
<protein>
    <submittedName>
        <fullName evidence="7">Inner-membrane translocator</fullName>
    </submittedName>
</protein>
<dbReference type="KEGG" id="tle:Tlet_0338"/>
<dbReference type="GO" id="GO:0005886">
    <property type="term" value="C:plasma membrane"/>
    <property type="evidence" value="ECO:0007669"/>
    <property type="project" value="UniProtKB-SubCell"/>
</dbReference>
<proteinExistence type="predicted"/>
<feature type="transmembrane region" description="Helical" evidence="6">
    <location>
        <begin position="136"/>
        <end position="158"/>
    </location>
</feature>
<dbReference type="Pfam" id="PF02653">
    <property type="entry name" value="BPD_transp_2"/>
    <property type="match status" value="1"/>
</dbReference>
<keyword evidence="2" id="KW-1003">Cell membrane</keyword>
<name>A8F422_PSELT</name>
<dbReference type="STRING" id="416591.Tlet_0338"/>
<comment type="subcellular location">
    <subcellularLocation>
        <location evidence="1">Cell membrane</location>
        <topology evidence="1">Multi-pass membrane protein</topology>
    </subcellularLocation>
</comment>
<dbReference type="OrthoDB" id="45037at2"/>
<evidence type="ECO:0000256" key="1">
    <source>
        <dbReference type="ARBA" id="ARBA00004651"/>
    </source>
</evidence>
<dbReference type="HOGENOM" id="CLU_040769_0_3_0"/>
<feature type="transmembrane region" description="Helical" evidence="6">
    <location>
        <begin position="32"/>
        <end position="50"/>
    </location>
</feature>
<keyword evidence="8" id="KW-1185">Reference proteome</keyword>
<dbReference type="GO" id="GO:0022857">
    <property type="term" value="F:transmembrane transporter activity"/>
    <property type="evidence" value="ECO:0007669"/>
    <property type="project" value="InterPro"/>
</dbReference>
<evidence type="ECO:0000256" key="3">
    <source>
        <dbReference type="ARBA" id="ARBA00022692"/>
    </source>
</evidence>
<evidence type="ECO:0000256" key="6">
    <source>
        <dbReference type="SAM" id="Phobius"/>
    </source>
</evidence>
<dbReference type="AlphaFoldDB" id="A8F422"/>
<feature type="transmembrane region" description="Helical" evidence="6">
    <location>
        <begin position="262"/>
        <end position="281"/>
    </location>
</feature>
<reference evidence="7 8" key="2">
    <citation type="journal article" date="2009" name="Proc. Natl. Acad. Sci. U.S.A.">
        <title>On the chimeric nature, thermophilic origin, and phylogenetic placement of the Thermotogales.</title>
        <authorList>
            <person name="Zhaxybayeva O."/>
            <person name="Swithers K.S."/>
            <person name="Lapierre P."/>
            <person name="Fournier G.P."/>
            <person name="Bickhart D.M."/>
            <person name="DeBoy R.T."/>
            <person name="Nelson K.E."/>
            <person name="Nesbo C.L."/>
            <person name="Doolittle W.F."/>
            <person name="Gogarten J.P."/>
            <person name="Noll K.M."/>
        </authorList>
    </citation>
    <scope>NUCLEOTIDE SEQUENCE [LARGE SCALE GENOMIC DNA]</scope>
    <source>
        <strain evidence="8">ATCC BAA-301 / DSM 14385 / NBRC 107922 / TMO</strain>
    </source>
</reference>
<dbReference type="eggNOG" id="COG4603">
    <property type="taxonomic scope" value="Bacteria"/>
</dbReference>
<dbReference type="EMBL" id="CP000812">
    <property type="protein sequence ID" value="ABV32906.1"/>
    <property type="molecule type" value="Genomic_DNA"/>
</dbReference>
<dbReference type="PANTHER" id="PTHR47089:SF1">
    <property type="entry name" value="GUANOSINE ABC TRANSPORTER PERMEASE PROTEIN NUPP"/>
    <property type="match status" value="1"/>
</dbReference>
<feature type="transmembrane region" description="Helical" evidence="6">
    <location>
        <begin position="214"/>
        <end position="242"/>
    </location>
</feature>
<reference evidence="7 8" key="1">
    <citation type="submission" date="2007-08" db="EMBL/GenBank/DDBJ databases">
        <title>Complete sequence of Thermotoga lettingae TMO.</title>
        <authorList>
            <consortium name="US DOE Joint Genome Institute"/>
            <person name="Copeland A."/>
            <person name="Lucas S."/>
            <person name="Lapidus A."/>
            <person name="Barry K."/>
            <person name="Glavina del Rio T."/>
            <person name="Dalin E."/>
            <person name="Tice H."/>
            <person name="Pitluck S."/>
            <person name="Foster B."/>
            <person name="Bruce D."/>
            <person name="Schmutz J."/>
            <person name="Larimer F."/>
            <person name="Land M."/>
            <person name="Hauser L."/>
            <person name="Kyrpides N."/>
            <person name="Mikhailova N."/>
            <person name="Nelson K."/>
            <person name="Gogarten J.P."/>
            <person name="Noll K."/>
            <person name="Richardson P."/>
        </authorList>
    </citation>
    <scope>NUCLEOTIDE SEQUENCE [LARGE SCALE GENOMIC DNA]</scope>
    <source>
        <strain evidence="8">ATCC BAA-301 / DSM 14385 / NBRC 107922 / TMO</strain>
    </source>
</reference>